<accession>A0A944D9R8</accession>
<feature type="chain" id="PRO_5038130003" evidence="9">
    <location>
        <begin position="21"/>
        <end position="479"/>
    </location>
</feature>
<comment type="cofactor">
    <cofactor evidence="1">
        <name>Zn(2+)</name>
        <dbReference type="ChEBI" id="CHEBI:29105"/>
    </cofactor>
</comment>
<dbReference type="GO" id="GO:0046872">
    <property type="term" value="F:metal ion binding"/>
    <property type="evidence" value="ECO:0007669"/>
    <property type="project" value="UniProtKB-KW"/>
</dbReference>
<dbReference type="InterPro" id="IPR051156">
    <property type="entry name" value="Mito/Outer_Membr_Metalloprot"/>
</dbReference>
<gene>
    <name evidence="11" type="ORF">I8J34_15545</name>
</gene>
<dbReference type="CDD" id="cd07333">
    <property type="entry name" value="M48C_bepA_like"/>
    <property type="match status" value="1"/>
</dbReference>
<keyword evidence="5" id="KW-0574">Periplasm</keyword>
<dbReference type="HAMAP" id="MF_00997">
    <property type="entry name" value="Protease_BepA"/>
    <property type="match status" value="1"/>
</dbReference>
<dbReference type="InterPro" id="IPR011990">
    <property type="entry name" value="TPR-like_helical_dom_sf"/>
</dbReference>
<feature type="domain" description="Peptidase M48" evidence="10">
    <location>
        <begin position="75"/>
        <end position="250"/>
    </location>
</feature>
<keyword evidence="3" id="KW-0479">Metal-binding</keyword>
<evidence type="ECO:0000256" key="3">
    <source>
        <dbReference type="ARBA" id="ARBA00022723"/>
    </source>
</evidence>
<keyword evidence="12" id="KW-1185">Reference proteome</keyword>
<feature type="signal peptide" evidence="9">
    <location>
        <begin position="1"/>
        <end position="20"/>
    </location>
</feature>
<evidence type="ECO:0000259" key="10">
    <source>
        <dbReference type="Pfam" id="PF01435"/>
    </source>
</evidence>
<evidence type="ECO:0000313" key="12">
    <source>
        <dbReference type="Proteomes" id="UP000694660"/>
    </source>
</evidence>
<evidence type="ECO:0000256" key="8">
    <source>
        <dbReference type="ARBA" id="ARBA00023049"/>
    </source>
</evidence>
<evidence type="ECO:0000256" key="6">
    <source>
        <dbReference type="ARBA" id="ARBA00022801"/>
    </source>
</evidence>
<keyword evidence="2" id="KW-0645">Protease</keyword>
<organism evidence="11 12">
    <name type="scientific">Denitromonas iodatirespirans</name>
    <dbReference type="NCBI Taxonomy" id="2795389"/>
    <lineage>
        <taxon>Bacteria</taxon>
        <taxon>Pseudomonadati</taxon>
        <taxon>Pseudomonadota</taxon>
        <taxon>Betaproteobacteria</taxon>
        <taxon>Rhodocyclales</taxon>
        <taxon>Zoogloeaceae</taxon>
        <taxon>Denitromonas</taxon>
    </lineage>
</organism>
<keyword evidence="8" id="KW-0482">Metalloprotease</keyword>
<name>A0A944D9R8_DENI1</name>
<evidence type="ECO:0000256" key="4">
    <source>
        <dbReference type="ARBA" id="ARBA00022729"/>
    </source>
</evidence>
<dbReference type="Pfam" id="PF13428">
    <property type="entry name" value="TPR_14"/>
    <property type="match status" value="1"/>
</dbReference>
<dbReference type="PANTHER" id="PTHR22726">
    <property type="entry name" value="METALLOENDOPEPTIDASE OMA1"/>
    <property type="match status" value="1"/>
</dbReference>
<dbReference type="Gene3D" id="3.30.2010.10">
    <property type="entry name" value="Metalloproteases ('zincins'), catalytic domain"/>
    <property type="match status" value="1"/>
</dbReference>
<keyword evidence="6" id="KW-0378">Hydrolase</keyword>
<dbReference type="InterPro" id="IPR001915">
    <property type="entry name" value="Peptidase_M48"/>
</dbReference>
<dbReference type="Proteomes" id="UP000694660">
    <property type="component" value="Unassembled WGS sequence"/>
</dbReference>
<reference evidence="12" key="1">
    <citation type="journal article" date="2022" name="ISME J.">
        <title>Genetic and phylogenetic analysis of dissimilatory iodate-reducing bacteria identifies potential niches across the world's oceans.</title>
        <authorList>
            <person name="Reyes-Umana V."/>
            <person name="Henning Z."/>
            <person name="Lee K."/>
            <person name="Barnum T.P."/>
            <person name="Coates J.D."/>
        </authorList>
    </citation>
    <scope>NUCLEOTIDE SEQUENCE [LARGE SCALE GENOMIC DNA]</scope>
    <source>
        <strain evidence="12">IR12</strain>
    </source>
</reference>
<dbReference type="GO" id="GO:0051603">
    <property type="term" value="P:proteolysis involved in protein catabolic process"/>
    <property type="evidence" value="ECO:0007669"/>
    <property type="project" value="TreeGrafter"/>
</dbReference>
<proteinExistence type="inferred from homology"/>
<dbReference type="InterPro" id="IPR030873">
    <property type="entry name" value="Protease_BepA"/>
</dbReference>
<dbReference type="SUPFAM" id="SSF48452">
    <property type="entry name" value="TPR-like"/>
    <property type="match status" value="1"/>
</dbReference>
<evidence type="ECO:0000313" key="11">
    <source>
        <dbReference type="EMBL" id="MBT0962594.1"/>
    </source>
</evidence>
<dbReference type="GO" id="GO:0016020">
    <property type="term" value="C:membrane"/>
    <property type="evidence" value="ECO:0007669"/>
    <property type="project" value="InterPro"/>
</dbReference>
<keyword evidence="7" id="KW-0862">Zinc</keyword>
<evidence type="ECO:0000256" key="5">
    <source>
        <dbReference type="ARBA" id="ARBA00022764"/>
    </source>
</evidence>
<dbReference type="GO" id="GO:0004222">
    <property type="term" value="F:metalloendopeptidase activity"/>
    <property type="evidence" value="ECO:0007669"/>
    <property type="project" value="InterPro"/>
</dbReference>
<sequence length="479" mass="53228">MMKRILAFGLSAVLSVQSVAAGLPDLGESSAADLSPALERRIGEQVIREIRWREPSYLDDPQIESYLSGLGNRLVTASKSGGSFQFFALRDPTLNAFAMPGGYIGVHTGLILSARSESELASVLAHEIAHVEQRHIARLVGKQSQSSLIMLASLLVAVLAARSSDQVAQAAVAGGTAAGIQNQLGYTREFEREADRIGLQTLDAAGFDTRDMANFFERLQRETRLYENNAPAYLRTHPLTTERIADMSNRVEGARYRQVASSDEFTLVQARLDTLEGAAPDVFRRERHAWENTRQPTAGQRYAYVHAALRARELERAEAAWQGFAADERNAMVVALGAELAMARRDYAGAIARLDPAIVRFPQARYLDYLRADARMAAGKHEAAIAELRELTTTYPDDFRSWTRLAKAYQAVGNVSQSHRAQAEVYALQGAWSSAIGQLEIAQREGKTDFYTQSVMDARLREFRARFDDERAWRDRNAR</sequence>
<evidence type="ECO:0000256" key="2">
    <source>
        <dbReference type="ARBA" id="ARBA00022670"/>
    </source>
</evidence>
<dbReference type="Pfam" id="PF01435">
    <property type="entry name" value="Peptidase_M48"/>
    <property type="match status" value="1"/>
</dbReference>
<evidence type="ECO:0000256" key="1">
    <source>
        <dbReference type="ARBA" id="ARBA00001947"/>
    </source>
</evidence>
<protein>
    <submittedName>
        <fullName evidence="11">M48 family metallopeptidase</fullName>
    </submittedName>
</protein>
<dbReference type="AlphaFoldDB" id="A0A944D9R8"/>
<evidence type="ECO:0000256" key="7">
    <source>
        <dbReference type="ARBA" id="ARBA00022833"/>
    </source>
</evidence>
<comment type="caution">
    <text evidence="11">The sequence shown here is derived from an EMBL/GenBank/DDBJ whole genome shotgun (WGS) entry which is preliminary data.</text>
</comment>
<dbReference type="PANTHER" id="PTHR22726:SF1">
    <property type="entry name" value="METALLOENDOPEPTIDASE OMA1, MITOCHONDRIAL"/>
    <property type="match status" value="1"/>
</dbReference>
<dbReference type="Gene3D" id="1.25.40.10">
    <property type="entry name" value="Tetratricopeptide repeat domain"/>
    <property type="match status" value="1"/>
</dbReference>
<dbReference type="EMBL" id="JAEKFT010000018">
    <property type="protein sequence ID" value="MBT0962594.1"/>
    <property type="molecule type" value="Genomic_DNA"/>
</dbReference>
<evidence type="ECO:0000256" key="9">
    <source>
        <dbReference type="SAM" id="SignalP"/>
    </source>
</evidence>
<keyword evidence="4 9" id="KW-0732">Signal</keyword>